<evidence type="ECO:0000313" key="1">
    <source>
        <dbReference type="EMBL" id="KAF7395666.1"/>
    </source>
</evidence>
<name>A0A834JXX7_VESGE</name>
<dbReference type="Proteomes" id="UP000617340">
    <property type="component" value="Unassembled WGS sequence"/>
</dbReference>
<evidence type="ECO:0000313" key="2">
    <source>
        <dbReference type="Proteomes" id="UP000617340"/>
    </source>
</evidence>
<gene>
    <name evidence="1" type="ORF">HZH68_009716</name>
</gene>
<protein>
    <submittedName>
        <fullName evidence="1">Uncharacterized protein</fullName>
    </submittedName>
</protein>
<dbReference type="EMBL" id="JACSDZ010000009">
    <property type="protein sequence ID" value="KAF7395666.1"/>
    <property type="molecule type" value="Genomic_DNA"/>
</dbReference>
<sequence>MQKFVEFGLRESLWGLMGIVHSLARVSSSIMNHVSPFLTVVDSSPFVGADNKLCASRPVNSGYIMSTTRYVRRSNYVTDTVVVGPLDQQFSTRPTARWNFCGYNRN</sequence>
<keyword evidence="2" id="KW-1185">Reference proteome</keyword>
<organism evidence="1 2">
    <name type="scientific">Vespula germanica</name>
    <name type="common">German yellow jacket</name>
    <name type="synonym">Paravespula germanica</name>
    <dbReference type="NCBI Taxonomy" id="30212"/>
    <lineage>
        <taxon>Eukaryota</taxon>
        <taxon>Metazoa</taxon>
        <taxon>Ecdysozoa</taxon>
        <taxon>Arthropoda</taxon>
        <taxon>Hexapoda</taxon>
        <taxon>Insecta</taxon>
        <taxon>Pterygota</taxon>
        <taxon>Neoptera</taxon>
        <taxon>Endopterygota</taxon>
        <taxon>Hymenoptera</taxon>
        <taxon>Apocrita</taxon>
        <taxon>Aculeata</taxon>
        <taxon>Vespoidea</taxon>
        <taxon>Vespidae</taxon>
        <taxon>Vespinae</taxon>
        <taxon>Vespula</taxon>
    </lineage>
</organism>
<accession>A0A834JXX7</accession>
<dbReference type="AlphaFoldDB" id="A0A834JXX7"/>
<proteinExistence type="predicted"/>
<comment type="caution">
    <text evidence="1">The sequence shown here is derived from an EMBL/GenBank/DDBJ whole genome shotgun (WGS) entry which is preliminary data.</text>
</comment>
<reference evidence="1" key="1">
    <citation type="journal article" date="2020" name="G3 (Bethesda)">
        <title>High-Quality Assemblies for Three Invasive Social Wasps from the &lt;i&gt;Vespula&lt;/i&gt; Genus.</title>
        <authorList>
            <person name="Harrop T.W.R."/>
            <person name="Guhlin J."/>
            <person name="McLaughlin G.M."/>
            <person name="Permina E."/>
            <person name="Stockwell P."/>
            <person name="Gilligan J."/>
            <person name="Le Lec M.F."/>
            <person name="Gruber M.A.M."/>
            <person name="Quinn O."/>
            <person name="Lovegrove M."/>
            <person name="Duncan E.J."/>
            <person name="Remnant E.J."/>
            <person name="Van Eeckhoven J."/>
            <person name="Graham B."/>
            <person name="Knapp R.A."/>
            <person name="Langford K.W."/>
            <person name="Kronenberg Z."/>
            <person name="Press M.O."/>
            <person name="Eacker S.M."/>
            <person name="Wilson-Rankin E.E."/>
            <person name="Purcell J."/>
            <person name="Lester P.J."/>
            <person name="Dearden P.K."/>
        </authorList>
    </citation>
    <scope>NUCLEOTIDE SEQUENCE</scope>
    <source>
        <strain evidence="1">Linc-1</strain>
    </source>
</reference>